<evidence type="ECO:0000313" key="2">
    <source>
        <dbReference type="Proteomes" id="UP000234460"/>
    </source>
</evidence>
<dbReference type="Proteomes" id="UP000234460">
    <property type="component" value="Chromosome LMANV2"/>
</dbReference>
<comment type="caution">
    <text evidence="1">The sequence shown here is derived from an EMBL/GenBank/DDBJ whole genome shotgun (WGS) entry which is preliminary data.</text>
</comment>
<organism evidence="1 2">
    <name type="scientific">Leptospira interrogans serovar Manilae</name>
    <dbReference type="NCBI Taxonomy" id="214675"/>
    <lineage>
        <taxon>Bacteria</taxon>
        <taxon>Pseudomonadati</taxon>
        <taxon>Spirochaetota</taxon>
        <taxon>Spirochaetia</taxon>
        <taxon>Leptospirales</taxon>
        <taxon>Leptospiraceae</taxon>
        <taxon>Leptospira</taxon>
    </lineage>
</organism>
<evidence type="ECO:0000313" key="1">
    <source>
        <dbReference type="EMBL" id="SOR62406.1"/>
    </source>
</evidence>
<accession>A0AAQ1SPJ5</accession>
<proteinExistence type="predicted"/>
<gene>
    <name evidence="1" type="ORF">LMANV2_470014</name>
</gene>
<reference evidence="1 2" key="1">
    <citation type="submission" date="2017-11" db="EMBL/GenBank/DDBJ databases">
        <authorList>
            <person name="Lechat P."/>
        </authorList>
    </citation>
    <scope>NUCLEOTIDE SEQUENCE [LARGE SCALE GENOMIC DNA]</scope>
    <source>
        <strain evidence="1">L495</strain>
    </source>
</reference>
<name>A0AAQ1SPJ5_LEPIR</name>
<protein>
    <submittedName>
        <fullName evidence="1">Uncharacterized protein</fullName>
    </submittedName>
</protein>
<sequence>MISKFQRIIFGNKIINFKHKNGLCLAKNHFKLCVALQEICAEFTWLNLFIKSNTVLNSVNYYDMETQIRSYAEKSNYLTANCLIKAFAKKVRK</sequence>
<dbReference type="EMBL" id="OEJX01000042">
    <property type="protein sequence ID" value="SOR62406.1"/>
    <property type="molecule type" value="Genomic_DNA"/>
</dbReference>
<dbReference type="AlphaFoldDB" id="A0AAQ1SPJ5"/>